<dbReference type="InterPro" id="IPR036505">
    <property type="entry name" value="Amidase/PGRP_sf"/>
</dbReference>
<dbReference type="PROSITE" id="PS51318">
    <property type="entry name" value="TAT"/>
    <property type="match status" value="1"/>
</dbReference>
<dbReference type="PANTHER" id="PTHR30417:SF1">
    <property type="entry name" value="N-ACETYLMURAMOYL-L-ALANINE AMIDASE AMID"/>
    <property type="match status" value="1"/>
</dbReference>
<reference evidence="7 8" key="1">
    <citation type="submission" date="2020-01" db="EMBL/GenBank/DDBJ databases">
        <authorList>
            <person name="Deng T."/>
        </authorList>
    </citation>
    <scope>NUCLEOTIDE SEQUENCE [LARGE SCALE GENOMIC DNA]</scope>
    <source>
        <strain evidence="7 8">5221</strain>
    </source>
</reference>
<dbReference type="GO" id="GO:0009254">
    <property type="term" value="P:peptidoglycan turnover"/>
    <property type="evidence" value="ECO:0007669"/>
    <property type="project" value="TreeGrafter"/>
</dbReference>
<sequence>MDTHSTRPQDGAPAGRADAGSTGTPNTDAEQAAPGAERLARGPEAATAPARAAAGRPTRRTLIAAGGLGAAGALAFAGPAAAEPEWNVRSARPGSGNSHGHGLKKGQRADAPRSVRSNVVPAAYEQTSDDPADYGSYDLAGRRAKDIDYIVIHDTEADYEGTLKIFTDPKNQTSAHYVVAGSGLVTQMVDVADAAWHAGNWHFNGRSIGIEMVGQAESKKGFTQAQYTAVGRLVRYLCRKYDIPLDREHIVGHEEVPATTVAGVAKMHWDPGPLYSFERLIERAGGRIAGHGGRHAKTVVAAPDDRSNTIDFRNADGTAQLGRQGVFAVPVRTAPRDDAPLFADPGLHPDGKGPAVPVINDWGSNLTGGQTFAVAGRAHGWTQIHYAGTTAWVKDTDAAGRRALEPGRAPHGLATPRGKRTVKVYGAAYPGAAAFERAGVDAPKNEALPYTIEPGARYVVGGRLRGSYQVAEDYGKPGRWVRDSTAWVEVRIGHRVGFVHASDVRIVR</sequence>
<evidence type="ECO:0000256" key="1">
    <source>
        <dbReference type="ARBA" id="ARBA00001561"/>
    </source>
</evidence>
<evidence type="ECO:0000259" key="6">
    <source>
        <dbReference type="SMART" id="SM00644"/>
    </source>
</evidence>
<protein>
    <recommendedName>
        <fullName evidence="2">N-acetylmuramoyl-L-alanine amidase</fullName>
        <ecNumber evidence="2">3.5.1.28</ecNumber>
    </recommendedName>
</protein>
<keyword evidence="8" id="KW-1185">Reference proteome</keyword>
<gene>
    <name evidence="7" type="ORF">GSY69_01580</name>
</gene>
<dbReference type="SUPFAM" id="SSF55846">
    <property type="entry name" value="N-acetylmuramoyl-L-alanine amidase-like"/>
    <property type="match status" value="1"/>
</dbReference>
<feature type="region of interest" description="Disordered" evidence="5">
    <location>
        <begin position="1"/>
        <end position="57"/>
    </location>
</feature>
<dbReference type="RefSeq" id="WP_160952145.1">
    <property type="nucleotide sequence ID" value="NZ_WWEQ01000004.1"/>
</dbReference>
<dbReference type="Proteomes" id="UP000469215">
    <property type="component" value="Unassembled WGS sequence"/>
</dbReference>
<proteinExistence type="predicted"/>
<dbReference type="AlphaFoldDB" id="A0A6N9H4E2"/>
<organism evidence="7 8">
    <name type="scientific">Brevibacterium rongguiense</name>
    <dbReference type="NCBI Taxonomy" id="2695267"/>
    <lineage>
        <taxon>Bacteria</taxon>
        <taxon>Bacillati</taxon>
        <taxon>Actinomycetota</taxon>
        <taxon>Actinomycetes</taxon>
        <taxon>Micrococcales</taxon>
        <taxon>Brevibacteriaceae</taxon>
        <taxon>Brevibacterium</taxon>
    </lineage>
</organism>
<dbReference type="EC" id="3.5.1.28" evidence="2"/>
<evidence type="ECO:0000256" key="3">
    <source>
        <dbReference type="ARBA" id="ARBA00022801"/>
    </source>
</evidence>
<accession>A0A6N9H4E2</accession>
<feature type="compositionally biased region" description="Low complexity" evidence="5">
    <location>
        <begin position="42"/>
        <end position="57"/>
    </location>
</feature>
<evidence type="ECO:0000313" key="7">
    <source>
        <dbReference type="EMBL" id="MYM18701.1"/>
    </source>
</evidence>
<feature type="region of interest" description="Disordered" evidence="5">
    <location>
        <begin position="87"/>
        <end position="115"/>
    </location>
</feature>
<dbReference type="FunFam" id="3.40.80.10:FF:000006">
    <property type="entry name" value="N-acetylmuramoyl-L-alanine amidase"/>
    <property type="match status" value="1"/>
</dbReference>
<name>A0A6N9H4E2_9MICO</name>
<dbReference type="GO" id="GO:0009253">
    <property type="term" value="P:peptidoglycan catabolic process"/>
    <property type="evidence" value="ECO:0007669"/>
    <property type="project" value="InterPro"/>
</dbReference>
<dbReference type="GO" id="GO:0008745">
    <property type="term" value="F:N-acetylmuramoyl-L-alanine amidase activity"/>
    <property type="evidence" value="ECO:0007669"/>
    <property type="project" value="UniProtKB-EC"/>
</dbReference>
<dbReference type="GO" id="GO:0071555">
    <property type="term" value="P:cell wall organization"/>
    <property type="evidence" value="ECO:0007669"/>
    <property type="project" value="UniProtKB-KW"/>
</dbReference>
<evidence type="ECO:0000313" key="8">
    <source>
        <dbReference type="Proteomes" id="UP000469215"/>
    </source>
</evidence>
<dbReference type="CDD" id="cd06583">
    <property type="entry name" value="PGRP"/>
    <property type="match status" value="1"/>
</dbReference>
<evidence type="ECO:0000256" key="2">
    <source>
        <dbReference type="ARBA" id="ARBA00011901"/>
    </source>
</evidence>
<dbReference type="InterPro" id="IPR006311">
    <property type="entry name" value="TAT_signal"/>
</dbReference>
<evidence type="ECO:0000256" key="5">
    <source>
        <dbReference type="SAM" id="MobiDB-lite"/>
    </source>
</evidence>
<evidence type="ECO:0000256" key="4">
    <source>
        <dbReference type="ARBA" id="ARBA00023316"/>
    </source>
</evidence>
<comment type="catalytic activity">
    <reaction evidence="1">
        <text>Hydrolyzes the link between N-acetylmuramoyl residues and L-amino acid residues in certain cell-wall glycopeptides.</text>
        <dbReference type="EC" id="3.5.1.28"/>
    </reaction>
</comment>
<comment type="caution">
    <text evidence="7">The sequence shown here is derived from an EMBL/GenBank/DDBJ whole genome shotgun (WGS) entry which is preliminary data.</text>
</comment>
<dbReference type="SMART" id="SM00644">
    <property type="entry name" value="Ami_2"/>
    <property type="match status" value="1"/>
</dbReference>
<feature type="domain" description="N-acetylmuramoyl-L-alanine amidase" evidence="6">
    <location>
        <begin position="137"/>
        <end position="272"/>
    </location>
</feature>
<dbReference type="Gene3D" id="3.40.80.10">
    <property type="entry name" value="Peptidoglycan recognition protein-like"/>
    <property type="match status" value="1"/>
</dbReference>
<keyword evidence="3" id="KW-0378">Hydrolase</keyword>
<dbReference type="PANTHER" id="PTHR30417">
    <property type="entry name" value="N-ACETYLMURAMOYL-L-ALANINE AMIDASE AMID"/>
    <property type="match status" value="1"/>
</dbReference>
<keyword evidence="4" id="KW-0961">Cell wall biogenesis/degradation</keyword>
<dbReference type="Pfam" id="PF01510">
    <property type="entry name" value="Amidase_2"/>
    <property type="match status" value="1"/>
</dbReference>
<dbReference type="InterPro" id="IPR002502">
    <property type="entry name" value="Amidase_domain"/>
</dbReference>
<dbReference type="EMBL" id="WWEQ01000004">
    <property type="protein sequence ID" value="MYM18701.1"/>
    <property type="molecule type" value="Genomic_DNA"/>
</dbReference>
<dbReference type="InterPro" id="IPR051206">
    <property type="entry name" value="NAMLAA_amidase_2"/>
</dbReference>